<feature type="domain" description="KTSC" evidence="1">
    <location>
        <begin position="3"/>
        <end position="59"/>
    </location>
</feature>
<dbReference type="EMBL" id="JAJISD010000001">
    <property type="protein sequence ID" value="MCC8427914.1"/>
    <property type="molecule type" value="Genomic_DNA"/>
</dbReference>
<dbReference type="Pfam" id="PF13619">
    <property type="entry name" value="KTSC"/>
    <property type="match status" value="1"/>
</dbReference>
<dbReference type="Proteomes" id="UP001198862">
    <property type="component" value="Unassembled WGS sequence"/>
</dbReference>
<accession>A0ABS8KPC1</accession>
<evidence type="ECO:0000313" key="2">
    <source>
        <dbReference type="EMBL" id="MCC8427914.1"/>
    </source>
</evidence>
<evidence type="ECO:0000313" key="3">
    <source>
        <dbReference type="Proteomes" id="UP001198862"/>
    </source>
</evidence>
<protein>
    <submittedName>
        <fullName evidence="2">KTSC domain-containing protein</fullName>
    </submittedName>
</protein>
<dbReference type="InterPro" id="IPR025309">
    <property type="entry name" value="KTSC_dom"/>
</dbReference>
<sequence>MPSTVIRSYRYDHGRRALEIVFQSRRRYTYLGVPEQTYDAMKAAFSKGEFFNRHIRDRFTFEPNGEEASAGLSRHMV</sequence>
<keyword evidence="3" id="KW-1185">Reference proteome</keyword>
<dbReference type="RefSeq" id="WP_230549125.1">
    <property type="nucleotide sequence ID" value="NZ_JAJISD010000001.1"/>
</dbReference>
<evidence type="ECO:0000259" key="1">
    <source>
        <dbReference type="Pfam" id="PF13619"/>
    </source>
</evidence>
<organism evidence="2 3">
    <name type="scientific">Reyranella aquatilis</name>
    <dbReference type="NCBI Taxonomy" id="2035356"/>
    <lineage>
        <taxon>Bacteria</taxon>
        <taxon>Pseudomonadati</taxon>
        <taxon>Pseudomonadota</taxon>
        <taxon>Alphaproteobacteria</taxon>
        <taxon>Hyphomicrobiales</taxon>
        <taxon>Reyranellaceae</taxon>
        <taxon>Reyranella</taxon>
    </lineage>
</organism>
<proteinExistence type="predicted"/>
<comment type="caution">
    <text evidence="2">The sequence shown here is derived from an EMBL/GenBank/DDBJ whole genome shotgun (WGS) entry which is preliminary data.</text>
</comment>
<gene>
    <name evidence="2" type="ORF">LJ725_02985</name>
</gene>
<name>A0ABS8KPC1_9HYPH</name>
<reference evidence="2 3" key="1">
    <citation type="submission" date="2021-11" db="EMBL/GenBank/DDBJ databases">
        <authorList>
            <person name="Lee D.-H."/>
            <person name="Kim S.-B."/>
        </authorList>
    </citation>
    <scope>NUCLEOTIDE SEQUENCE [LARGE SCALE GENOMIC DNA]</scope>
    <source>
        <strain evidence="2 3">KCTC 52223</strain>
    </source>
</reference>